<dbReference type="AlphaFoldDB" id="A0A8J1Y1V3"/>
<reference evidence="10" key="1">
    <citation type="submission" date="2022-03" db="EMBL/GenBank/DDBJ databases">
        <authorList>
            <person name="Martin C."/>
        </authorList>
    </citation>
    <scope>NUCLEOTIDE SEQUENCE</scope>
</reference>
<evidence type="ECO:0000256" key="6">
    <source>
        <dbReference type="ARBA" id="ARBA00023034"/>
    </source>
</evidence>
<keyword evidence="9" id="KW-0119">Carbohydrate metabolism</keyword>
<keyword evidence="3 9" id="KW-0808">Transferase</keyword>
<evidence type="ECO:0000313" key="10">
    <source>
        <dbReference type="EMBL" id="CAH1785687.1"/>
    </source>
</evidence>
<name>A0A8J1Y1V3_OWEFU</name>
<dbReference type="EMBL" id="CAIIXF020000006">
    <property type="protein sequence ID" value="CAH1785687.1"/>
    <property type="molecule type" value="Genomic_DNA"/>
</dbReference>
<dbReference type="Pfam" id="PF03567">
    <property type="entry name" value="Sulfotransfer_2"/>
    <property type="match status" value="2"/>
</dbReference>
<organism evidence="10 11">
    <name type="scientific">Owenia fusiformis</name>
    <name type="common">Polychaete worm</name>
    <dbReference type="NCBI Taxonomy" id="6347"/>
    <lineage>
        <taxon>Eukaryota</taxon>
        <taxon>Metazoa</taxon>
        <taxon>Spiralia</taxon>
        <taxon>Lophotrochozoa</taxon>
        <taxon>Annelida</taxon>
        <taxon>Polychaeta</taxon>
        <taxon>Sedentaria</taxon>
        <taxon>Canalipalpata</taxon>
        <taxon>Sabellida</taxon>
        <taxon>Oweniida</taxon>
        <taxon>Oweniidae</taxon>
        <taxon>Owenia</taxon>
    </lineage>
</organism>
<evidence type="ECO:0000256" key="2">
    <source>
        <dbReference type="ARBA" id="ARBA00006339"/>
    </source>
</evidence>
<accession>A0A8J1Y1V3</accession>
<keyword evidence="11" id="KW-1185">Reference proteome</keyword>
<dbReference type="GO" id="GO:0016051">
    <property type="term" value="P:carbohydrate biosynthetic process"/>
    <property type="evidence" value="ECO:0007669"/>
    <property type="project" value="InterPro"/>
</dbReference>
<keyword evidence="9" id="KW-0735">Signal-anchor</keyword>
<sequence length="350" mass="41104">MATRINILREKCLDRNDDADPNTSNTPNNPYNNVLVNDDYQLLLCIVPKAGSSFLKNVMKILENNFTESKNPLVESSHMNKRNKHFKTLSEFNNLERQKVLKNYVKVMFTRNPFSRLFSAYQDKFVSIYPEYWKYGVHFLRKIRKDSSLTCGHDMTLEEFLHFVIDDLKHRGVNNISKHWEPIHKHCDPCMIRYDIIGKLETFQDDLHDILCKIGARDRIDLPVMESLKIREFLIKHEVKDAFDRKNMANKGCLPEHELPKRIVESFVQHGYIEPLTGNSLEELVSLSNENFNETGVTDLILKHMITSNKTHLLNLPKYAKEKALQQIPTELMHALRQIYKNDFELFGYF</sequence>
<dbReference type="OrthoDB" id="6380564at2759"/>
<comment type="caution">
    <text evidence="10">The sequence shown here is derived from an EMBL/GenBank/DDBJ whole genome shotgun (WGS) entry which is preliminary data.</text>
</comment>
<dbReference type="InterPro" id="IPR018011">
    <property type="entry name" value="Carb_sulfotrans_8-10"/>
</dbReference>
<gene>
    <name evidence="10" type="ORF">OFUS_LOCUS11707</name>
</gene>
<protein>
    <recommendedName>
        <fullName evidence="9">Carbohydrate sulfotransferase</fullName>
        <ecNumber evidence="9">2.8.2.-</ecNumber>
    </recommendedName>
</protein>
<evidence type="ECO:0000256" key="8">
    <source>
        <dbReference type="ARBA" id="ARBA00023180"/>
    </source>
</evidence>
<dbReference type="PANTHER" id="PTHR12137">
    <property type="entry name" value="CARBOHYDRATE SULFOTRANSFERASE"/>
    <property type="match status" value="1"/>
</dbReference>
<evidence type="ECO:0000256" key="9">
    <source>
        <dbReference type="RuleBase" id="RU364020"/>
    </source>
</evidence>
<dbReference type="GO" id="GO:0000139">
    <property type="term" value="C:Golgi membrane"/>
    <property type="evidence" value="ECO:0007669"/>
    <property type="project" value="UniProtKB-SubCell"/>
</dbReference>
<dbReference type="GO" id="GO:0008146">
    <property type="term" value="F:sulfotransferase activity"/>
    <property type="evidence" value="ECO:0007669"/>
    <property type="project" value="InterPro"/>
</dbReference>
<keyword evidence="7" id="KW-0472">Membrane</keyword>
<keyword evidence="5" id="KW-1133">Transmembrane helix</keyword>
<evidence type="ECO:0000256" key="7">
    <source>
        <dbReference type="ARBA" id="ARBA00023136"/>
    </source>
</evidence>
<comment type="subcellular location">
    <subcellularLocation>
        <location evidence="1 9">Golgi apparatus membrane</location>
        <topology evidence="1 9">Single-pass type II membrane protein</topology>
    </subcellularLocation>
</comment>
<evidence type="ECO:0000256" key="5">
    <source>
        <dbReference type="ARBA" id="ARBA00022989"/>
    </source>
</evidence>
<keyword evidence="8 9" id="KW-0325">Glycoprotein</keyword>
<keyword evidence="4" id="KW-0812">Transmembrane</keyword>
<evidence type="ECO:0000256" key="4">
    <source>
        <dbReference type="ARBA" id="ARBA00022692"/>
    </source>
</evidence>
<evidence type="ECO:0000256" key="1">
    <source>
        <dbReference type="ARBA" id="ARBA00004323"/>
    </source>
</evidence>
<evidence type="ECO:0000313" key="11">
    <source>
        <dbReference type="Proteomes" id="UP000749559"/>
    </source>
</evidence>
<dbReference type="EC" id="2.8.2.-" evidence="9"/>
<comment type="similarity">
    <text evidence="2 9">Belongs to the sulfotransferase 2 family.</text>
</comment>
<dbReference type="InterPro" id="IPR005331">
    <property type="entry name" value="Sulfotransferase"/>
</dbReference>
<dbReference type="Proteomes" id="UP000749559">
    <property type="component" value="Unassembled WGS sequence"/>
</dbReference>
<dbReference type="PANTHER" id="PTHR12137:SF54">
    <property type="entry name" value="CARBOHYDRATE SULFOTRANSFERASE"/>
    <property type="match status" value="1"/>
</dbReference>
<keyword evidence="6 9" id="KW-0333">Golgi apparatus</keyword>
<evidence type="ECO:0000256" key="3">
    <source>
        <dbReference type="ARBA" id="ARBA00022679"/>
    </source>
</evidence>
<proteinExistence type="inferred from homology"/>